<reference evidence="3 4" key="1">
    <citation type="journal article" date="2022" name="G3 (Bethesda)">
        <title>Enemy or ally: a genomic approach to elucidate the lifestyle of Phyllosticta citrichinaensis.</title>
        <authorList>
            <person name="Buijs V.A."/>
            <person name="Groenewald J.Z."/>
            <person name="Haridas S."/>
            <person name="LaButti K.M."/>
            <person name="Lipzen A."/>
            <person name="Martin F.M."/>
            <person name="Barry K."/>
            <person name="Grigoriev I.V."/>
            <person name="Crous P.W."/>
            <person name="Seidl M.F."/>
        </authorList>
    </citation>
    <scope>NUCLEOTIDE SEQUENCE [LARGE SCALE GENOMIC DNA]</scope>
    <source>
        <strain evidence="3 4">CBS 129764</strain>
    </source>
</reference>
<evidence type="ECO:0000313" key="3">
    <source>
        <dbReference type="EMBL" id="KAK8175656.1"/>
    </source>
</evidence>
<dbReference type="PANTHER" id="PTHR36223">
    <property type="entry name" value="BETA-LACTAMASE-TYPE TRANSPEPTIDASE FOLD DOMAIN CONTAINING PROTEIN"/>
    <property type="match status" value="1"/>
</dbReference>
<keyword evidence="4" id="KW-1185">Reference proteome</keyword>
<protein>
    <recommendedName>
        <fullName evidence="2">DUF7918 domain-containing protein</fullName>
    </recommendedName>
</protein>
<proteinExistence type="predicted"/>
<evidence type="ECO:0000313" key="4">
    <source>
        <dbReference type="Proteomes" id="UP001456524"/>
    </source>
</evidence>
<accession>A0ABR1Y3A6</accession>
<comment type="caution">
    <text evidence="3">The sequence shown here is derived from an EMBL/GenBank/DDBJ whole genome shotgun (WGS) entry which is preliminary data.</text>
</comment>
<feature type="compositionally biased region" description="Basic and acidic residues" evidence="1">
    <location>
        <begin position="245"/>
        <end position="273"/>
    </location>
</feature>
<feature type="domain" description="DUF7918" evidence="2">
    <location>
        <begin position="11"/>
        <end position="216"/>
    </location>
</feature>
<dbReference type="EMBL" id="JBBWUH010000002">
    <property type="protein sequence ID" value="KAK8175656.1"/>
    <property type="molecule type" value="Genomic_DNA"/>
</dbReference>
<organism evidence="3 4">
    <name type="scientific">Phyllosticta citrichinensis</name>
    <dbReference type="NCBI Taxonomy" id="1130410"/>
    <lineage>
        <taxon>Eukaryota</taxon>
        <taxon>Fungi</taxon>
        <taxon>Dikarya</taxon>
        <taxon>Ascomycota</taxon>
        <taxon>Pezizomycotina</taxon>
        <taxon>Dothideomycetes</taxon>
        <taxon>Dothideomycetes incertae sedis</taxon>
        <taxon>Botryosphaeriales</taxon>
        <taxon>Phyllostictaceae</taxon>
        <taxon>Phyllosticta</taxon>
    </lineage>
</organism>
<dbReference type="InterPro" id="IPR057678">
    <property type="entry name" value="DUF7918"/>
</dbReference>
<name>A0ABR1Y3A6_9PEZI</name>
<sequence>MDDDLHVVEDLDVYIKVDGQRLDEYDDEDEESFPHIRTKYVAAQSGADFSVAYDLDEYFSYRTYDLSLSIFLDGKKAFSIIHYGDKFHLRKAQEFTFSDLAVEEEGENLNADQQKSVTALGEITVKLWRVQVTSESRVPTAGKWENDLDQISKVPEKALKGRAVSHRTKLGQAQAGKAFNEVSVTYLDPIAKPFTVYNFRYRSLEALKSMRLIPQTPEPVPLEDRPIEDLSPEQMRELLRLQKEQLEQGGSVKRESRSETVPPKREPEYRSQWEDGDDIEVIETRPAKRRRNSDDPVETVDLTGD</sequence>
<dbReference type="Pfam" id="PF25534">
    <property type="entry name" value="DUF7918"/>
    <property type="match status" value="1"/>
</dbReference>
<feature type="region of interest" description="Disordered" evidence="1">
    <location>
        <begin position="245"/>
        <end position="305"/>
    </location>
</feature>
<gene>
    <name evidence="3" type="ORF">IWX90DRAFT_483689</name>
</gene>
<dbReference type="Proteomes" id="UP001456524">
    <property type="component" value="Unassembled WGS sequence"/>
</dbReference>
<evidence type="ECO:0000259" key="2">
    <source>
        <dbReference type="Pfam" id="PF25534"/>
    </source>
</evidence>
<dbReference type="PANTHER" id="PTHR36223:SF1">
    <property type="entry name" value="TRANSCRIPTION ELONGATION FACTOR EAF N-TERMINAL DOMAIN-CONTAINING PROTEIN"/>
    <property type="match status" value="1"/>
</dbReference>
<evidence type="ECO:0000256" key="1">
    <source>
        <dbReference type="SAM" id="MobiDB-lite"/>
    </source>
</evidence>